<dbReference type="PANTHER" id="PTHR11955">
    <property type="entry name" value="FATTY ACID BINDING PROTEIN"/>
    <property type="match status" value="1"/>
</dbReference>
<evidence type="ECO:0000256" key="1">
    <source>
        <dbReference type="ARBA" id="ARBA00008390"/>
    </source>
</evidence>
<gene>
    <name evidence="3" type="ORF">PENTCL1PPCAC_994</name>
</gene>
<organism evidence="3 4">
    <name type="scientific">Pristionchus entomophagus</name>
    <dbReference type="NCBI Taxonomy" id="358040"/>
    <lineage>
        <taxon>Eukaryota</taxon>
        <taxon>Metazoa</taxon>
        <taxon>Ecdysozoa</taxon>
        <taxon>Nematoda</taxon>
        <taxon>Chromadorea</taxon>
        <taxon>Rhabditida</taxon>
        <taxon>Rhabditina</taxon>
        <taxon>Diplogasteromorpha</taxon>
        <taxon>Diplogasteroidea</taxon>
        <taxon>Neodiplogasteridae</taxon>
        <taxon>Pristionchus</taxon>
    </lineage>
</organism>
<comment type="similarity">
    <text evidence="1">Belongs to the calycin superfamily. Fatty-acid binding protein (FABP) family.</text>
</comment>
<proteinExistence type="inferred from homology"/>
<dbReference type="GO" id="GO:0008289">
    <property type="term" value="F:lipid binding"/>
    <property type="evidence" value="ECO:0007669"/>
    <property type="project" value="UniProtKB-KW"/>
</dbReference>
<dbReference type="Gene3D" id="2.40.128.20">
    <property type="match status" value="1"/>
</dbReference>
<dbReference type="SUPFAM" id="SSF50814">
    <property type="entry name" value="Lipocalins"/>
    <property type="match status" value="1"/>
</dbReference>
<accession>A0AAV5SFJ9</accession>
<dbReference type="AlphaFoldDB" id="A0AAV5SFJ9"/>
<reference evidence="3" key="1">
    <citation type="submission" date="2023-10" db="EMBL/GenBank/DDBJ databases">
        <title>Genome assembly of Pristionchus species.</title>
        <authorList>
            <person name="Yoshida K."/>
            <person name="Sommer R.J."/>
        </authorList>
    </citation>
    <scope>NUCLEOTIDE SEQUENCE</scope>
    <source>
        <strain evidence="3">RS0144</strain>
    </source>
</reference>
<feature type="non-terminal residue" evidence="3">
    <location>
        <position position="139"/>
    </location>
</feature>
<name>A0AAV5SFJ9_9BILA</name>
<evidence type="ECO:0000256" key="2">
    <source>
        <dbReference type="ARBA" id="ARBA00023121"/>
    </source>
</evidence>
<dbReference type="EMBL" id="BTSX01000001">
    <property type="protein sequence ID" value="GMS78819.1"/>
    <property type="molecule type" value="Genomic_DNA"/>
</dbReference>
<dbReference type="Proteomes" id="UP001432027">
    <property type="component" value="Unassembled WGS sequence"/>
</dbReference>
<comment type="caution">
    <text evidence="3">The sequence shown here is derived from an EMBL/GenBank/DDBJ whole genome shotgun (WGS) entry which is preliminary data.</text>
</comment>
<evidence type="ECO:0008006" key="5">
    <source>
        <dbReference type="Google" id="ProtNLM"/>
    </source>
</evidence>
<dbReference type="InterPro" id="IPR000463">
    <property type="entry name" value="Fatty_acid-bd"/>
</dbReference>
<dbReference type="CDD" id="cd00742">
    <property type="entry name" value="FABP"/>
    <property type="match status" value="1"/>
</dbReference>
<keyword evidence="4" id="KW-1185">Reference proteome</keyword>
<dbReference type="PRINTS" id="PR00178">
    <property type="entry name" value="FATTYACIDBP"/>
</dbReference>
<dbReference type="InterPro" id="IPR012674">
    <property type="entry name" value="Calycin"/>
</dbReference>
<dbReference type="InterPro" id="IPR031259">
    <property type="entry name" value="ILBP"/>
</dbReference>
<feature type="non-terminal residue" evidence="3">
    <location>
        <position position="1"/>
    </location>
</feature>
<keyword evidence="2" id="KW-0446">Lipid-binding</keyword>
<evidence type="ECO:0000313" key="3">
    <source>
        <dbReference type="EMBL" id="GMS78819.1"/>
    </source>
</evidence>
<sequence length="139" mass="15783">SAMANQFVGTWKCIATENLDEYLREVGLSFELRNLVSNSKPTLTLRIKGEEWTMDSLYSFTHYQETHTTKFKLGEKFGDRTFDGRNVTNMFTLEGDTLLQITAELKGVTSRIARTVNGNTLTSVADCNGIQSKRIYERV</sequence>
<evidence type="ECO:0000313" key="4">
    <source>
        <dbReference type="Proteomes" id="UP001432027"/>
    </source>
</evidence>
<protein>
    <recommendedName>
        <fullName evidence="5">Lipocalin/cytosolic fatty-acid binding domain-containing protein</fullName>
    </recommendedName>
</protein>